<evidence type="ECO:0000313" key="3">
    <source>
        <dbReference type="Proteomes" id="UP000183760"/>
    </source>
</evidence>
<dbReference type="EMBL" id="FOIB01000013">
    <property type="protein sequence ID" value="SEU38885.1"/>
    <property type="molecule type" value="Genomic_DNA"/>
</dbReference>
<gene>
    <name evidence="1" type="ORF">MFU01_69800</name>
    <name evidence="2" type="ORF">SAMN05443572_113236</name>
</gene>
<comment type="caution">
    <text evidence="1">The sequence shown here is derived from an EMBL/GenBank/DDBJ whole genome shotgun (WGS) entry which is preliminary data.</text>
</comment>
<dbReference type="RefSeq" id="WP_074958469.1">
    <property type="nucleotide sequence ID" value="NZ_BJXR01000052.1"/>
</dbReference>
<dbReference type="OrthoDB" id="9881583at2"/>
<evidence type="ECO:0000313" key="4">
    <source>
        <dbReference type="Proteomes" id="UP000321514"/>
    </source>
</evidence>
<dbReference type="Proteomes" id="UP000183760">
    <property type="component" value="Unassembled WGS sequence"/>
</dbReference>
<keyword evidence="3" id="KW-1185">Reference proteome</keyword>
<dbReference type="EMBL" id="BJXR01000052">
    <property type="protein sequence ID" value="GEN11943.1"/>
    <property type="molecule type" value="Genomic_DNA"/>
</dbReference>
<accession>A0A511TE56</accession>
<sequence>MNPPFLRRVLEKCLATSAWSLVVVTSLSCSGGPEVEDTSSSVARVTPSPAVVEQGVVPPLTNWNLATAAQRMPNTEMPFFSVEKFDVDNYADIIFEESFNPRAQILRRSHTTVNCYSGGCARFDVRPGYVAQGDTGLVLNHQNGQRANVGYMLYYGRDWPATMRGAGHKHVLVYDDVSNGGRNIRPMVTESGLETNAGAYAYRGFRACNNAAGICADEFSSHWAPSTPTTSHAFKMEQFLEQWLYVEFEVVIGGLNTLYIWSRDGRLQHRIGFCNGGVTTEGWDCRNINVAAQPLDYSRILAYFGDRPNNAITTNSYVLIDNIRVGDAFMGPPAGFLQTP</sequence>
<dbReference type="AlphaFoldDB" id="A0A511TE56"/>
<reference evidence="2 3" key="1">
    <citation type="submission" date="2016-10" db="EMBL/GenBank/DDBJ databases">
        <authorList>
            <person name="Varghese N."/>
            <person name="Submissions S."/>
        </authorList>
    </citation>
    <scope>NUCLEOTIDE SEQUENCE [LARGE SCALE GENOMIC DNA]</scope>
    <source>
        <strain evidence="2 3">DSM 16525</strain>
    </source>
</reference>
<organism evidence="1 4">
    <name type="scientific">Myxococcus fulvus</name>
    <dbReference type="NCBI Taxonomy" id="33"/>
    <lineage>
        <taxon>Bacteria</taxon>
        <taxon>Pseudomonadati</taxon>
        <taxon>Myxococcota</taxon>
        <taxon>Myxococcia</taxon>
        <taxon>Myxococcales</taxon>
        <taxon>Cystobacterineae</taxon>
        <taxon>Myxococcaceae</taxon>
        <taxon>Myxococcus</taxon>
    </lineage>
</organism>
<dbReference type="PROSITE" id="PS51257">
    <property type="entry name" value="PROKAR_LIPOPROTEIN"/>
    <property type="match status" value="1"/>
</dbReference>
<dbReference type="Proteomes" id="UP000321514">
    <property type="component" value="Unassembled WGS sequence"/>
</dbReference>
<evidence type="ECO:0000313" key="2">
    <source>
        <dbReference type="EMBL" id="SEU38885.1"/>
    </source>
</evidence>
<evidence type="ECO:0008006" key="5">
    <source>
        <dbReference type="Google" id="ProtNLM"/>
    </source>
</evidence>
<evidence type="ECO:0000313" key="1">
    <source>
        <dbReference type="EMBL" id="GEN11943.1"/>
    </source>
</evidence>
<reference evidence="1 4" key="2">
    <citation type="submission" date="2019-07" db="EMBL/GenBank/DDBJ databases">
        <title>Whole genome shotgun sequence of Myxococcus fulvus NBRC 100333.</title>
        <authorList>
            <person name="Hosoyama A."/>
            <person name="Uohara A."/>
            <person name="Ohji S."/>
            <person name="Ichikawa N."/>
        </authorList>
    </citation>
    <scope>NUCLEOTIDE SEQUENCE [LARGE SCALE GENOMIC DNA]</scope>
    <source>
        <strain evidence="1 4">NBRC 100333</strain>
    </source>
</reference>
<proteinExistence type="predicted"/>
<name>A0A511TE56_MYXFU</name>
<protein>
    <recommendedName>
        <fullName evidence="5">Lipoprotein</fullName>
    </recommendedName>
</protein>